<feature type="region of interest" description="Disordered" evidence="1">
    <location>
        <begin position="269"/>
        <end position="289"/>
    </location>
</feature>
<feature type="compositionally biased region" description="Polar residues" evidence="1">
    <location>
        <begin position="274"/>
        <end position="285"/>
    </location>
</feature>
<keyword evidence="3" id="KW-1185">Reference proteome</keyword>
<dbReference type="EMBL" id="CAJOBG010001920">
    <property type="protein sequence ID" value="CAF3969208.1"/>
    <property type="molecule type" value="Genomic_DNA"/>
</dbReference>
<accession>A0A819LXH6</accession>
<protein>
    <recommendedName>
        <fullName evidence="4">Domain of unknown function with conserved HDNR motif domain-containing protein</fullName>
    </recommendedName>
</protein>
<comment type="caution">
    <text evidence="2">The sequence shown here is derived from an EMBL/GenBank/DDBJ whole genome shotgun (WGS) entry which is preliminary data.</text>
</comment>
<evidence type="ECO:0008006" key="4">
    <source>
        <dbReference type="Google" id="ProtNLM"/>
    </source>
</evidence>
<sequence>MSQVQIRQISAKSFSNNQQVMGSWFPTGYYGHFRAKSRIDICNDFRQLARPDPPRKFLERQNSEASTHKFSQHDNKFKFECDPLVRSTQPGFGRRKLKTNAQGKFDPMFIGWIPKNVDRNQYIENTKTTSYAHDYNPNSTSTQFFSNLESIHSPSSTNELSVYSTVFNHGQPDREQSKQTRQETFQRFSSALTRRFDIKRNDRSTSVASCLIWNTGNDENKLTTTNNEPTISTNPSNSNIQENDSSMVNQQKPYQCQSMQTFKAGVMTSRDNRNNQVKSSCQRSTSLKETRTNSMDNLITKYICIINESADEKERKTSFQIEIMPTVRT</sequence>
<proteinExistence type="predicted"/>
<feature type="region of interest" description="Disordered" evidence="1">
    <location>
        <begin position="221"/>
        <end position="245"/>
    </location>
</feature>
<dbReference type="PANTHER" id="PTHR35539">
    <property type="entry name" value="CDNA SEQUENCE BC048562"/>
    <property type="match status" value="1"/>
</dbReference>
<dbReference type="Proteomes" id="UP000663866">
    <property type="component" value="Unassembled WGS sequence"/>
</dbReference>
<evidence type="ECO:0000313" key="3">
    <source>
        <dbReference type="Proteomes" id="UP000663866"/>
    </source>
</evidence>
<name>A0A819LXH6_9BILA</name>
<gene>
    <name evidence="2" type="ORF">OVN521_LOCUS13269</name>
</gene>
<evidence type="ECO:0000313" key="2">
    <source>
        <dbReference type="EMBL" id="CAF3969208.1"/>
    </source>
</evidence>
<organism evidence="2 3">
    <name type="scientific">Rotaria magnacalcarata</name>
    <dbReference type="NCBI Taxonomy" id="392030"/>
    <lineage>
        <taxon>Eukaryota</taxon>
        <taxon>Metazoa</taxon>
        <taxon>Spiralia</taxon>
        <taxon>Gnathifera</taxon>
        <taxon>Rotifera</taxon>
        <taxon>Eurotatoria</taxon>
        <taxon>Bdelloidea</taxon>
        <taxon>Philodinida</taxon>
        <taxon>Philodinidae</taxon>
        <taxon>Rotaria</taxon>
    </lineage>
</organism>
<dbReference type="AlphaFoldDB" id="A0A819LXH6"/>
<dbReference type="PANTHER" id="PTHR35539:SF1">
    <property type="entry name" value="CDNA SEQUENCE BC048562"/>
    <property type="match status" value="1"/>
</dbReference>
<evidence type="ECO:0000256" key="1">
    <source>
        <dbReference type="SAM" id="MobiDB-lite"/>
    </source>
</evidence>
<reference evidence="2" key="1">
    <citation type="submission" date="2021-02" db="EMBL/GenBank/DDBJ databases">
        <authorList>
            <person name="Nowell W R."/>
        </authorList>
    </citation>
    <scope>NUCLEOTIDE SEQUENCE</scope>
</reference>